<evidence type="ECO:0000256" key="3">
    <source>
        <dbReference type="ARBA" id="ARBA00022692"/>
    </source>
</evidence>
<feature type="transmembrane region" description="Helical" evidence="6">
    <location>
        <begin position="142"/>
        <end position="164"/>
    </location>
</feature>
<evidence type="ECO:0000313" key="8">
    <source>
        <dbReference type="Proteomes" id="UP001319870"/>
    </source>
</evidence>
<feature type="transmembrane region" description="Helical" evidence="6">
    <location>
        <begin position="68"/>
        <end position="88"/>
    </location>
</feature>
<keyword evidence="3 6" id="KW-0812">Transmembrane</keyword>
<dbReference type="Proteomes" id="UP001319870">
    <property type="component" value="Unassembled WGS sequence"/>
</dbReference>
<proteinExistence type="predicted"/>
<dbReference type="InterPro" id="IPR022791">
    <property type="entry name" value="L-PG_synthase/AglD"/>
</dbReference>
<evidence type="ECO:0000256" key="2">
    <source>
        <dbReference type="ARBA" id="ARBA00022475"/>
    </source>
</evidence>
<feature type="transmembrane region" description="Helical" evidence="6">
    <location>
        <begin position="249"/>
        <end position="271"/>
    </location>
</feature>
<keyword evidence="2" id="KW-1003">Cell membrane</keyword>
<evidence type="ECO:0000256" key="4">
    <source>
        <dbReference type="ARBA" id="ARBA00022989"/>
    </source>
</evidence>
<evidence type="ECO:0000256" key="1">
    <source>
        <dbReference type="ARBA" id="ARBA00004651"/>
    </source>
</evidence>
<sequence>MTGRDDTVGRGAPGAGTGAGRVLRVLRSPWVRWGFLLVAVGLAVYAVVAAGDELARAAESLSSGRVAVAFVASVVFVGCTFGAWRAVLADLGSPVGVRPALSVFGLSQLGKYVPGGVWNVVAAAEIGADHGIPRRRSVTTTAVATLVGVVSGAVVGLVALPFVATEELGGAAWALWVLPAVAVVLLPPVLNRLVARALRLARREPLEQPLSWRGLGAAALWSVAGWLCAGVQVWVLAVGLGMPADPRGVALAVGGYALAWVVGFVVVIVPAGAGARELVLLAVLAGSLPHAAVLLVVLVSRVLVTVADLLLGALGALARRT</sequence>
<organism evidence="7 8">
    <name type="scientific">Isoptericola luteus</name>
    <dbReference type="NCBI Taxonomy" id="2879484"/>
    <lineage>
        <taxon>Bacteria</taxon>
        <taxon>Bacillati</taxon>
        <taxon>Actinomycetota</taxon>
        <taxon>Actinomycetes</taxon>
        <taxon>Micrococcales</taxon>
        <taxon>Promicromonosporaceae</taxon>
        <taxon>Isoptericola</taxon>
    </lineage>
</organism>
<comment type="subcellular location">
    <subcellularLocation>
        <location evidence="1">Cell membrane</location>
        <topology evidence="1">Multi-pass membrane protein</topology>
    </subcellularLocation>
</comment>
<keyword evidence="5 6" id="KW-0472">Membrane</keyword>
<accession>A0ABS7ZG44</accession>
<comment type="caution">
    <text evidence="7">The sequence shown here is derived from an EMBL/GenBank/DDBJ whole genome shotgun (WGS) entry which is preliminary data.</text>
</comment>
<evidence type="ECO:0000256" key="6">
    <source>
        <dbReference type="SAM" id="Phobius"/>
    </source>
</evidence>
<dbReference type="RefSeq" id="WP_225564548.1">
    <property type="nucleotide sequence ID" value="NZ_JAIXCQ010000003.1"/>
</dbReference>
<name>A0ABS7ZG44_9MICO</name>
<evidence type="ECO:0000313" key="7">
    <source>
        <dbReference type="EMBL" id="MCA5892775.1"/>
    </source>
</evidence>
<keyword evidence="8" id="KW-1185">Reference proteome</keyword>
<feature type="transmembrane region" description="Helical" evidence="6">
    <location>
        <begin position="30"/>
        <end position="48"/>
    </location>
</feature>
<feature type="transmembrane region" description="Helical" evidence="6">
    <location>
        <begin position="278"/>
        <end position="296"/>
    </location>
</feature>
<gene>
    <name evidence="7" type="ORF">LEP48_05330</name>
</gene>
<protein>
    <submittedName>
        <fullName evidence="7">Flippase-like domain-containing protein</fullName>
    </submittedName>
</protein>
<feature type="transmembrane region" description="Helical" evidence="6">
    <location>
        <begin position="170"/>
        <end position="194"/>
    </location>
</feature>
<feature type="transmembrane region" description="Helical" evidence="6">
    <location>
        <begin position="215"/>
        <end position="237"/>
    </location>
</feature>
<evidence type="ECO:0000256" key="5">
    <source>
        <dbReference type="ARBA" id="ARBA00023136"/>
    </source>
</evidence>
<reference evidence="7 8" key="1">
    <citation type="submission" date="2021-09" db="EMBL/GenBank/DDBJ databases">
        <title>Isoptericola luteus sp. nov., a novel bacterium isolated from Harbin, the capital city of Heilongjiang province.</title>
        <authorList>
            <person name="Li J."/>
        </authorList>
    </citation>
    <scope>NUCLEOTIDE SEQUENCE [LARGE SCALE GENOMIC DNA]</scope>
    <source>
        <strain evidence="7 8">NEAU-Y5</strain>
    </source>
</reference>
<dbReference type="Pfam" id="PF03706">
    <property type="entry name" value="LPG_synthase_TM"/>
    <property type="match status" value="1"/>
</dbReference>
<keyword evidence="4 6" id="KW-1133">Transmembrane helix</keyword>
<dbReference type="EMBL" id="JAIXCQ010000003">
    <property type="protein sequence ID" value="MCA5892775.1"/>
    <property type="molecule type" value="Genomic_DNA"/>
</dbReference>